<accession>A0A6B0S527</accession>
<dbReference type="FunFam" id="2.60.40.10:FF:000283">
    <property type="entry name" value="Immunoglobulin kappa constant"/>
    <property type="match status" value="1"/>
</dbReference>
<keyword evidence="2" id="KW-0393">Immunoglobulin domain</keyword>
<name>A0A6B0S527_9CETA</name>
<protein>
    <recommendedName>
        <fullName evidence="4">Ig-like domain-containing protein</fullName>
    </recommendedName>
</protein>
<dbReference type="InterPro" id="IPR003597">
    <property type="entry name" value="Ig_C1-set"/>
</dbReference>
<dbReference type="Proteomes" id="UP000322234">
    <property type="component" value="Unassembled WGS sequence"/>
</dbReference>
<dbReference type="AlphaFoldDB" id="A0A6B0S527"/>
<feature type="region of interest" description="Disordered" evidence="3">
    <location>
        <begin position="1"/>
        <end position="194"/>
    </location>
</feature>
<dbReference type="Gene3D" id="2.60.40.10">
    <property type="entry name" value="Immunoglobulins"/>
    <property type="match status" value="1"/>
</dbReference>
<dbReference type="EMBL" id="VBQZ03000198">
    <property type="protein sequence ID" value="MXQ97659.1"/>
    <property type="molecule type" value="Genomic_DNA"/>
</dbReference>
<organism evidence="5 6">
    <name type="scientific">Bos mutus</name>
    <name type="common">wild yak</name>
    <dbReference type="NCBI Taxonomy" id="72004"/>
    <lineage>
        <taxon>Eukaryota</taxon>
        <taxon>Metazoa</taxon>
        <taxon>Chordata</taxon>
        <taxon>Craniata</taxon>
        <taxon>Vertebrata</taxon>
        <taxon>Euteleostomi</taxon>
        <taxon>Mammalia</taxon>
        <taxon>Eutheria</taxon>
        <taxon>Laurasiatheria</taxon>
        <taxon>Artiodactyla</taxon>
        <taxon>Ruminantia</taxon>
        <taxon>Pecora</taxon>
        <taxon>Bovidae</taxon>
        <taxon>Bovinae</taxon>
        <taxon>Bos</taxon>
    </lineage>
</organism>
<dbReference type="SMART" id="SM00407">
    <property type="entry name" value="IGc1"/>
    <property type="match status" value="1"/>
</dbReference>
<keyword evidence="1" id="KW-1015">Disulfide bond</keyword>
<keyword evidence="6" id="KW-1185">Reference proteome</keyword>
<dbReference type="SUPFAM" id="SSF48726">
    <property type="entry name" value="Immunoglobulin"/>
    <property type="match status" value="1"/>
</dbReference>
<sequence>MQGTRTPESAGHTPQEQESLKKQRDRYQGRKPPDPRRIREEPELRSADGGTKDRQTGSPSTSTEAPRDTDLETNGRLRAKARTDMSAQNIPGLTHRRPGRPHHPLRGQTDRLPAPGRPPSTIRRAGKESEGQVSVWETKNQGVSGQRWQGSRLRLSQEDGEVPEKTPPTFPGTGPLAHSQPKSPPSVTLFPPSKEELDTNKATLVCLISDFYPGSVTVVWKADGSTITRNVETTRASKQSNSKYAASSYLSLTGSDWKSKGSYSCEVTHDGSTVTKTVKPSECS</sequence>
<feature type="compositionally biased region" description="Polar residues" evidence="3">
    <location>
        <begin position="131"/>
        <end position="149"/>
    </location>
</feature>
<gene>
    <name evidence="5" type="ORF">E5288_WYG019164</name>
</gene>
<evidence type="ECO:0000313" key="5">
    <source>
        <dbReference type="EMBL" id="MXQ97659.1"/>
    </source>
</evidence>
<dbReference type="InterPro" id="IPR036179">
    <property type="entry name" value="Ig-like_dom_sf"/>
</dbReference>
<dbReference type="Pfam" id="PF07654">
    <property type="entry name" value="C1-set"/>
    <property type="match status" value="1"/>
</dbReference>
<dbReference type="InterPro" id="IPR003006">
    <property type="entry name" value="Ig/MHC_CS"/>
</dbReference>
<dbReference type="PANTHER" id="PTHR19944">
    <property type="entry name" value="MHC CLASS II-RELATED"/>
    <property type="match status" value="1"/>
</dbReference>
<dbReference type="InterPro" id="IPR013783">
    <property type="entry name" value="Ig-like_fold"/>
</dbReference>
<dbReference type="CDD" id="cd07699">
    <property type="entry name" value="IgC1_L"/>
    <property type="match status" value="1"/>
</dbReference>
<evidence type="ECO:0000313" key="6">
    <source>
        <dbReference type="Proteomes" id="UP000322234"/>
    </source>
</evidence>
<feature type="domain" description="Ig-like" evidence="4">
    <location>
        <begin position="185"/>
        <end position="279"/>
    </location>
</feature>
<evidence type="ECO:0000256" key="2">
    <source>
        <dbReference type="ARBA" id="ARBA00023319"/>
    </source>
</evidence>
<feature type="compositionally biased region" description="Basic residues" evidence="3">
    <location>
        <begin position="94"/>
        <end position="105"/>
    </location>
</feature>
<feature type="compositionally biased region" description="Basic and acidic residues" evidence="3">
    <location>
        <begin position="18"/>
        <end position="55"/>
    </location>
</feature>
<evidence type="ECO:0000256" key="3">
    <source>
        <dbReference type="SAM" id="MobiDB-lite"/>
    </source>
</evidence>
<dbReference type="InterPro" id="IPR050160">
    <property type="entry name" value="MHC/Immunoglobulin"/>
</dbReference>
<feature type="compositionally biased region" description="Polar residues" evidence="3">
    <location>
        <begin position="1"/>
        <end position="17"/>
    </location>
</feature>
<evidence type="ECO:0000256" key="1">
    <source>
        <dbReference type="ARBA" id="ARBA00023157"/>
    </source>
</evidence>
<feature type="compositionally biased region" description="Basic and acidic residues" evidence="3">
    <location>
        <begin position="65"/>
        <end position="75"/>
    </location>
</feature>
<reference evidence="5" key="1">
    <citation type="submission" date="2019-10" db="EMBL/GenBank/DDBJ databases">
        <title>The sequence and de novo assembly of the wild yak genome.</title>
        <authorList>
            <person name="Liu Y."/>
        </authorList>
    </citation>
    <scope>NUCLEOTIDE SEQUENCE [LARGE SCALE GENOMIC DNA]</scope>
    <source>
        <strain evidence="5">WY2019</strain>
    </source>
</reference>
<comment type="caution">
    <text evidence="5">The sequence shown here is derived from an EMBL/GenBank/DDBJ whole genome shotgun (WGS) entry which is preliminary data.</text>
</comment>
<proteinExistence type="predicted"/>
<dbReference type="InterPro" id="IPR007110">
    <property type="entry name" value="Ig-like_dom"/>
</dbReference>
<dbReference type="PROSITE" id="PS50835">
    <property type="entry name" value="IG_LIKE"/>
    <property type="match status" value="1"/>
</dbReference>
<evidence type="ECO:0000259" key="4">
    <source>
        <dbReference type="PROSITE" id="PS50835"/>
    </source>
</evidence>
<dbReference type="PROSITE" id="PS00290">
    <property type="entry name" value="IG_MHC"/>
    <property type="match status" value="1"/>
</dbReference>
<dbReference type="PANTHER" id="PTHR19944:SF98">
    <property type="entry name" value="IG-LIKE DOMAIN-CONTAINING PROTEIN"/>
    <property type="match status" value="1"/>
</dbReference>